<protein>
    <recommendedName>
        <fullName evidence="5">Anti-sigma factor</fullName>
    </recommendedName>
</protein>
<sequence length="254" mass="28746">MANSEKKFDQLFRDKLLNHEETPSKLAWEKLENRLNEQKKGGLAAFPWMQMAAAFVLLLGMGYIIWQTINADQTPLPQLAEVVLTQAEEPEIVEELTKELQSEVFLDKTEAKALENKKSSTGSSSQQYNDNQKRPSEPKNDFMASAERERELDPIISVPELSLPDLDLHESIALQTIEEQSYEESFEDEVPYKITIKSNGLKDESQKLGLIGEIENKVDKIGGFLNKVEQGFADLQDAKANLFASNTPKKERSK</sequence>
<keyword evidence="2" id="KW-0812">Transmembrane</keyword>
<feature type="compositionally biased region" description="Polar residues" evidence="1">
    <location>
        <begin position="119"/>
        <end position="130"/>
    </location>
</feature>
<gene>
    <name evidence="3" type="ORF">ACFFIP_14885</name>
</gene>
<evidence type="ECO:0008006" key="5">
    <source>
        <dbReference type="Google" id="ProtNLM"/>
    </source>
</evidence>
<proteinExistence type="predicted"/>
<comment type="caution">
    <text evidence="3">The sequence shown here is derived from an EMBL/GenBank/DDBJ whole genome shotgun (WGS) entry which is preliminary data.</text>
</comment>
<evidence type="ECO:0000313" key="3">
    <source>
        <dbReference type="EMBL" id="MFC0263976.1"/>
    </source>
</evidence>
<evidence type="ECO:0000256" key="1">
    <source>
        <dbReference type="SAM" id="MobiDB-lite"/>
    </source>
</evidence>
<feature type="region of interest" description="Disordered" evidence="1">
    <location>
        <begin position="115"/>
        <end position="139"/>
    </location>
</feature>
<name>A0ABV6FVR6_9BACT</name>
<organism evidence="3 4">
    <name type="scientific">Fontibacter flavus</name>
    <dbReference type="NCBI Taxonomy" id="654838"/>
    <lineage>
        <taxon>Bacteria</taxon>
        <taxon>Pseudomonadati</taxon>
        <taxon>Bacteroidota</taxon>
        <taxon>Cytophagia</taxon>
        <taxon>Cytophagales</taxon>
        <taxon>Cyclobacteriaceae</taxon>
        <taxon>Fontibacter</taxon>
    </lineage>
</organism>
<evidence type="ECO:0000313" key="4">
    <source>
        <dbReference type="Proteomes" id="UP001589797"/>
    </source>
</evidence>
<evidence type="ECO:0000256" key="2">
    <source>
        <dbReference type="SAM" id="Phobius"/>
    </source>
</evidence>
<reference evidence="3 4" key="1">
    <citation type="submission" date="2024-09" db="EMBL/GenBank/DDBJ databases">
        <authorList>
            <person name="Sun Q."/>
            <person name="Mori K."/>
        </authorList>
    </citation>
    <scope>NUCLEOTIDE SEQUENCE [LARGE SCALE GENOMIC DNA]</scope>
    <source>
        <strain evidence="3 4">CCM 7650</strain>
    </source>
</reference>
<keyword evidence="4" id="KW-1185">Reference proteome</keyword>
<accession>A0ABV6FVR6</accession>
<dbReference type="RefSeq" id="WP_382388482.1">
    <property type="nucleotide sequence ID" value="NZ_JBHLWI010000040.1"/>
</dbReference>
<feature type="transmembrane region" description="Helical" evidence="2">
    <location>
        <begin position="43"/>
        <end position="66"/>
    </location>
</feature>
<dbReference type="EMBL" id="JBHLWI010000040">
    <property type="protein sequence ID" value="MFC0263976.1"/>
    <property type="molecule type" value="Genomic_DNA"/>
</dbReference>
<keyword evidence="2" id="KW-0472">Membrane</keyword>
<keyword evidence="2" id="KW-1133">Transmembrane helix</keyword>
<dbReference type="Proteomes" id="UP001589797">
    <property type="component" value="Unassembled WGS sequence"/>
</dbReference>